<dbReference type="AlphaFoldDB" id="A0A813HGX2"/>
<reference evidence="2" key="1">
    <citation type="submission" date="2021-02" db="EMBL/GenBank/DDBJ databases">
        <authorList>
            <person name="Dougan E. K."/>
            <person name="Rhodes N."/>
            <person name="Thang M."/>
            <person name="Chan C."/>
        </authorList>
    </citation>
    <scope>NUCLEOTIDE SEQUENCE</scope>
</reference>
<dbReference type="EMBL" id="CAJNNV010031558">
    <property type="protein sequence ID" value="CAE8636847.1"/>
    <property type="molecule type" value="Genomic_DNA"/>
</dbReference>
<feature type="non-terminal residue" evidence="2">
    <location>
        <position position="424"/>
    </location>
</feature>
<dbReference type="PANTHER" id="PTHR38758">
    <property type="entry name" value="PUTATIVE-RELATED"/>
    <property type="match status" value="1"/>
</dbReference>
<gene>
    <name evidence="2" type="ORF">PGLA1383_LOCUS52253</name>
</gene>
<evidence type="ECO:0000313" key="3">
    <source>
        <dbReference type="Proteomes" id="UP000654075"/>
    </source>
</evidence>
<feature type="non-terminal residue" evidence="2">
    <location>
        <position position="1"/>
    </location>
</feature>
<feature type="region of interest" description="Disordered" evidence="1">
    <location>
        <begin position="137"/>
        <end position="162"/>
    </location>
</feature>
<keyword evidence="3" id="KW-1185">Reference proteome</keyword>
<organism evidence="2 3">
    <name type="scientific">Polarella glacialis</name>
    <name type="common">Dinoflagellate</name>
    <dbReference type="NCBI Taxonomy" id="89957"/>
    <lineage>
        <taxon>Eukaryota</taxon>
        <taxon>Sar</taxon>
        <taxon>Alveolata</taxon>
        <taxon>Dinophyceae</taxon>
        <taxon>Suessiales</taxon>
        <taxon>Suessiaceae</taxon>
        <taxon>Polarella</taxon>
    </lineage>
</organism>
<dbReference type="Proteomes" id="UP000654075">
    <property type="component" value="Unassembled WGS sequence"/>
</dbReference>
<evidence type="ECO:0000256" key="1">
    <source>
        <dbReference type="SAM" id="MobiDB-lite"/>
    </source>
</evidence>
<feature type="region of interest" description="Disordered" evidence="1">
    <location>
        <begin position="250"/>
        <end position="270"/>
    </location>
</feature>
<proteinExistence type="predicted"/>
<sequence>AAQAQSDVLAVLSGSKPAMRAEAAKLLVQLNAMTDEIDKVLVDGSWVQRFIDIHQRHIEIGCQLDDGSVNVDGEVVRLQRTLSHPRVLAALDGPGLYRGKSAGASAFPQGASFLFRKSRGVSPTVYRFAFFRPRGCGGGGSGGPERRRRPKREERPPRSFGCAAECGLRRERRPGSDSAAHGLQRPPGISDQLKPELLLKLSAVQMLFLKLLPFSALESTFVKVFAMMSDDDDDDDDVSDSAPAILAAASPSPFAEQTESTSVEASENVDVCDADSADDLERSYAFDFVQPVAEKSLNFHPPDRGNQEEARQKAEEEARQKAEEEVRQKAEEEATQKAEEEARQRAEEEVRQKAEEEATQKAEEEARQRAEEEVRQKAEEEATQKAEEEARQRAEEEVRQKAKQKAEEEARQKAEEEARQKAEE</sequence>
<feature type="compositionally biased region" description="Basic and acidic residues" evidence="1">
    <location>
        <begin position="301"/>
        <end position="424"/>
    </location>
</feature>
<dbReference type="OrthoDB" id="423318at2759"/>
<comment type="caution">
    <text evidence="2">The sequence shown here is derived from an EMBL/GenBank/DDBJ whole genome shotgun (WGS) entry which is preliminary data.</text>
</comment>
<dbReference type="PANTHER" id="PTHR38758:SF1">
    <property type="entry name" value="PROTEIN, PUTATIVE-RELATED"/>
    <property type="match status" value="1"/>
</dbReference>
<protein>
    <submittedName>
        <fullName evidence="2">Uncharacterized protein</fullName>
    </submittedName>
</protein>
<accession>A0A813HGX2</accession>
<feature type="region of interest" description="Disordered" evidence="1">
    <location>
        <begin position="295"/>
        <end position="424"/>
    </location>
</feature>
<evidence type="ECO:0000313" key="2">
    <source>
        <dbReference type="EMBL" id="CAE8636847.1"/>
    </source>
</evidence>
<name>A0A813HGX2_POLGL</name>